<reference evidence="5 6" key="1">
    <citation type="submission" date="2024-09" db="EMBL/GenBank/DDBJ databases">
        <authorList>
            <person name="Sun Q."/>
            <person name="Mori K."/>
        </authorList>
    </citation>
    <scope>NUCLEOTIDE SEQUENCE [LARGE SCALE GENOMIC DNA]</scope>
    <source>
        <strain evidence="5 6">CCM 7706</strain>
    </source>
</reference>
<proteinExistence type="predicted"/>
<feature type="repeat" description="ANK" evidence="3">
    <location>
        <begin position="89"/>
        <end position="121"/>
    </location>
</feature>
<organism evidence="5 6">
    <name type="scientific">Novosphingobium soli</name>
    <dbReference type="NCBI Taxonomy" id="574956"/>
    <lineage>
        <taxon>Bacteria</taxon>
        <taxon>Pseudomonadati</taxon>
        <taxon>Pseudomonadota</taxon>
        <taxon>Alphaproteobacteria</taxon>
        <taxon>Sphingomonadales</taxon>
        <taxon>Sphingomonadaceae</taxon>
        <taxon>Novosphingobium</taxon>
    </lineage>
</organism>
<protein>
    <submittedName>
        <fullName evidence="5">Ankyrin repeat domain-containing protein</fullName>
    </submittedName>
</protein>
<evidence type="ECO:0000256" key="4">
    <source>
        <dbReference type="SAM" id="MobiDB-lite"/>
    </source>
</evidence>
<dbReference type="Proteomes" id="UP001589798">
    <property type="component" value="Unassembled WGS sequence"/>
</dbReference>
<dbReference type="PANTHER" id="PTHR24126">
    <property type="entry name" value="ANKYRIN REPEAT, PH AND SEC7 DOMAIN CONTAINING PROTEIN SECG-RELATED"/>
    <property type="match status" value="1"/>
</dbReference>
<gene>
    <name evidence="5" type="ORF">ACFFJC_14395</name>
</gene>
<dbReference type="EMBL" id="JBHLWK010000017">
    <property type="protein sequence ID" value="MFC0205451.1"/>
    <property type="molecule type" value="Genomic_DNA"/>
</dbReference>
<accession>A0ABV6CYH6</accession>
<feature type="region of interest" description="Disordered" evidence="4">
    <location>
        <begin position="1"/>
        <end position="20"/>
    </location>
</feature>
<keyword evidence="6" id="KW-1185">Reference proteome</keyword>
<keyword evidence="1" id="KW-0677">Repeat</keyword>
<evidence type="ECO:0000256" key="2">
    <source>
        <dbReference type="ARBA" id="ARBA00023043"/>
    </source>
</evidence>
<dbReference type="InterPro" id="IPR036770">
    <property type="entry name" value="Ankyrin_rpt-contain_sf"/>
</dbReference>
<dbReference type="Pfam" id="PF12796">
    <property type="entry name" value="Ank_2"/>
    <property type="match status" value="1"/>
</dbReference>
<evidence type="ECO:0000313" key="6">
    <source>
        <dbReference type="Proteomes" id="UP001589798"/>
    </source>
</evidence>
<feature type="repeat" description="ANK" evidence="3">
    <location>
        <begin position="122"/>
        <end position="154"/>
    </location>
</feature>
<dbReference type="PROSITE" id="PS50297">
    <property type="entry name" value="ANK_REP_REGION"/>
    <property type="match status" value="2"/>
</dbReference>
<name>A0ABV6CYH6_9SPHN</name>
<dbReference type="SUPFAM" id="SSF48403">
    <property type="entry name" value="Ankyrin repeat"/>
    <property type="match status" value="1"/>
</dbReference>
<dbReference type="Pfam" id="PF00023">
    <property type="entry name" value="Ank"/>
    <property type="match status" value="1"/>
</dbReference>
<evidence type="ECO:0000256" key="1">
    <source>
        <dbReference type="ARBA" id="ARBA00022737"/>
    </source>
</evidence>
<evidence type="ECO:0000313" key="5">
    <source>
        <dbReference type="EMBL" id="MFC0205451.1"/>
    </source>
</evidence>
<feature type="repeat" description="ANK" evidence="3">
    <location>
        <begin position="55"/>
        <end position="87"/>
    </location>
</feature>
<dbReference type="InterPro" id="IPR002110">
    <property type="entry name" value="Ankyrin_rpt"/>
</dbReference>
<dbReference type="PROSITE" id="PS50088">
    <property type="entry name" value="ANK_REPEAT"/>
    <property type="match status" value="3"/>
</dbReference>
<comment type="caution">
    <text evidence="5">The sequence shown here is derived from an EMBL/GenBank/DDBJ whole genome shotgun (WGS) entry which is preliminary data.</text>
</comment>
<dbReference type="RefSeq" id="WP_379488183.1">
    <property type="nucleotide sequence ID" value="NZ_JBHLWK010000017.1"/>
</dbReference>
<dbReference type="Gene3D" id="1.25.40.20">
    <property type="entry name" value="Ankyrin repeat-containing domain"/>
    <property type="match status" value="2"/>
</dbReference>
<evidence type="ECO:0000256" key="3">
    <source>
        <dbReference type="PROSITE-ProRule" id="PRU00023"/>
    </source>
</evidence>
<sequence>MSEDLETVAAREDAPPLPSPERLRELLFDAARLGRDDVIPALLQAGVDIEAQDQRGYSALVLASYNGHESTTSLLLELGARPDGTPDRQGNTALMGVAFKGYRSIARLLLAAGADPEACNAGGQTALMMAALFGRLDIIDLLLEAGADPARRDAAGNDAAALARAQGNEALALRFEALQHAS</sequence>
<keyword evidence="2 3" id="KW-0040">ANK repeat</keyword>
<dbReference type="SMART" id="SM00248">
    <property type="entry name" value="ANK"/>
    <property type="match status" value="4"/>
</dbReference>